<keyword evidence="2" id="KW-0347">Helicase</keyword>
<dbReference type="OMA" id="TIRKIMF"/>
<dbReference type="EMBL" id="KN275958">
    <property type="protein sequence ID" value="KGM92437.1"/>
    <property type="molecule type" value="Genomic_DNA"/>
</dbReference>
<keyword evidence="2" id="KW-0378">Hydrolase</keyword>
<sequence>MIIRTIRKIMFTELARTGRAGAKGTAITLFTTDNAKQARDLVAILNESKQQIDPRLAEMVRYGGGGGGGNRWGGRGRGRGGGFTASNAAPLGNNRRW</sequence>
<feature type="region of interest" description="Disordered" evidence="1">
    <location>
        <begin position="67"/>
        <end position="97"/>
    </location>
</feature>
<dbReference type="STRING" id="502780.A0A0A0HUZ5"/>
<dbReference type="AlphaFoldDB" id="A0A0A0HUZ5"/>
<dbReference type="InterPro" id="IPR027417">
    <property type="entry name" value="P-loop_NTPase"/>
</dbReference>
<keyword evidence="2" id="KW-0547">Nucleotide-binding</keyword>
<proteinExistence type="predicted"/>
<gene>
    <name evidence="2" type="ORF">PADG_11253</name>
</gene>
<feature type="compositionally biased region" description="Gly residues" evidence="1">
    <location>
        <begin position="67"/>
        <end position="83"/>
    </location>
</feature>
<keyword evidence="2" id="KW-0067">ATP-binding</keyword>
<dbReference type="VEuPathDB" id="FungiDB:PADG_11253"/>
<dbReference type="KEGG" id="pbn:PADG_11253"/>
<evidence type="ECO:0000313" key="3">
    <source>
        <dbReference type="Proteomes" id="UP000001628"/>
    </source>
</evidence>
<evidence type="ECO:0000256" key="1">
    <source>
        <dbReference type="SAM" id="MobiDB-lite"/>
    </source>
</evidence>
<organism evidence="2 3">
    <name type="scientific">Paracoccidioides brasiliensis (strain Pb18)</name>
    <dbReference type="NCBI Taxonomy" id="502780"/>
    <lineage>
        <taxon>Eukaryota</taxon>
        <taxon>Fungi</taxon>
        <taxon>Dikarya</taxon>
        <taxon>Ascomycota</taxon>
        <taxon>Pezizomycotina</taxon>
        <taxon>Eurotiomycetes</taxon>
        <taxon>Eurotiomycetidae</taxon>
        <taxon>Onygenales</taxon>
        <taxon>Ajellomycetaceae</taxon>
        <taxon>Paracoccidioides</taxon>
    </lineage>
</organism>
<name>A0A0A0HUZ5_PARBD</name>
<dbReference type="HOGENOM" id="CLU_146898_2_0_1"/>
<dbReference type="InParanoid" id="A0A0A0HUZ5"/>
<evidence type="ECO:0000313" key="2">
    <source>
        <dbReference type="EMBL" id="KGM92437.1"/>
    </source>
</evidence>
<dbReference type="Gene3D" id="3.40.50.300">
    <property type="entry name" value="P-loop containing nucleotide triphosphate hydrolases"/>
    <property type="match status" value="1"/>
</dbReference>
<dbReference type="RefSeq" id="XP_010757817.1">
    <property type="nucleotide sequence ID" value="XM_010759515.1"/>
</dbReference>
<reference evidence="2 3" key="1">
    <citation type="journal article" date="2011" name="PLoS Genet.">
        <title>Comparative genomic analysis of human fungal pathogens causing paracoccidioidomycosis.</title>
        <authorList>
            <person name="Desjardins C.A."/>
            <person name="Champion M.D."/>
            <person name="Holder J.W."/>
            <person name="Muszewska A."/>
            <person name="Goldberg J."/>
            <person name="Bailao A.M."/>
            <person name="Brigido M.M."/>
            <person name="Ferreira M.E."/>
            <person name="Garcia A.M."/>
            <person name="Grynberg M."/>
            <person name="Gujja S."/>
            <person name="Heiman D.I."/>
            <person name="Henn M.R."/>
            <person name="Kodira C.D."/>
            <person name="Leon-Narvaez H."/>
            <person name="Longo L.V."/>
            <person name="Ma L.J."/>
            <person name="Malavazi I."/>
            <person name="Matsuo A.L."/>
            <person name="Morais F.V."/>
            <person name="Pereira M."/>
            <person name="Rodriguez-Brito S."/>
            <person name="Sakthikumar S."/>
            <person name="Salem-Izacc S.M."/>
            <person name="Sykes S.M."/>
            <person name="Teixeira M.M."/>
            <person name="Vallejo M.C."/>
            <person name="Walter M.E."/>
            <person name="Yandava C."/>
            <person name="Young S."/>
            <person name="Zeng Q."/>
            <person name="Zucker J."/>
            <person name="Felipe M.S."/>
            <person name="Goldman G.H."/>
            <person name="Haas B.J."/>
            <person name="McEwen J.G."/>
            <person name="Nino-Vega G."/>
            <person name="Puccia R."/>
            <person name="San-Blas G."/>
            <person name="Soares C.M."/>
            <person name="Birren B.W."/>
            <person name="Cuomo C.A."/>
        </authorList>
    </citation>
    <scope>NUCLEOTIDE SEQUENCE [LARGE SCALE GENOMIC DNA]</scope>
    <source>
        <strain evidence="2 3">Pb18</strain>
    </source>
</reference>
<dbReference type="eggNOG" id="KOG0331">
    <property type="taxonomic scope" value="Eukaryota"/>
</dbReference>
<dbReference type="GO" id="GO:0004386">
    <property type="term" value="F:helicase activity"/>
    <property type="evidence" value="ECO:0007669"/>
    <property type="project" value="UniProtKB-KW"/>
</dbReference>
<dbReference type="Proteomes" id="UP000001628">
    <property type="component" value="Unassembled WGS sequence"/>
</dbReference>
<dbReference type="OrthoDB" id="196131at2759"/>
<keyword evidence="3" id="KW-1185">Reference proteome</keyword>
<dbReference type="SUPFAM" id="SSF52540">
    <property type="entry name" value="P-loop containing nucleoside triphosphate hydrolases"/>
    <property type="match status" value="1"/>
</dbReference>
<dbReference type="GeneID" id="22587150"/>
<protein>
    <submittedName>
        <fullName evidence="2">ATP-dependent RNA helicase DBP2</fullName>
    </submittedName>
</protein>
<accession>A0A0A0HUZ5</accession>